<evidence type="ECO:0000313" key="1">
    <source>
        <dbReference type="EMBL" id="CAE0798808.1"/>
    </source>
</evidence>
<reference evidence="1" key="1">
    <citation type="submission" date="2021-01" db="EMBL/GenBank/DDBJ databases">
        <authorList>
            <person name="Corre E."/>
            <person name="Pelletier E."/>
            <person name="Niang G."/>
            <person name="Scheremetjew M."/>
            <person name="Finn R."/>
            <person name="Kale V."/>
            <person name="Holt S."/>
            <person name="Cochrane G."/>
            <person name="Meng A."/>
            <person name="Brown T."/>
            <person name="Cohen L."/>
        </authorList>
    </citation>
    <scope>NUCLEOTIDE SEQUENCE</scope>
    <source>
        <strain evidence="1">CCMP1594</strain>
    </source>
</reference>
<proteinExistence type="predicted"/>
<sequence>MQVELDCIFFTPPPPSKQWDNIPFHHRTATPTLHLPTNDLDRADTKDMALDTDCTLWNIPIEYFGGALHLLLNAERLHYQCPGKPFASFTRPFAATHQRRSSCLSLSVISS</sequence>
<dbReference type="AlphaFoldDB" id="A0A7S4CJH5"/>
<name>A0A7S4CJH5_9EUGL</name>
<dbReference type="EMBL" id="HBJA01030206">
    <property type="protein sequence ID" value="CAE0798808.1"/>
    <property type="molecule type" value="Transcribed_RNA"/>
</dbReference>
<protein>
    <submittedName>
        <fullName evidence="1">Uncharacterized protein</fullName>
    </submittedName>
</protein>
<organism evidence="1">
    <name type="scientific">Eutreptiella gymnastica</name>
    <dbReference type="NCBI Taxonomy" id="73025"/>
    <lineage>
        <taxon>Eukaryota</taxon>
        <taxon>Discoba</taxon>
        <taxon>Euglenozoa</taxon>
        <taxon>Euglenida</taxon>
        <taxon>Spirocuta</taxon>
        <taxon>Euglenophyceae</taxon>
        <taxon>Eutreptiales</taxon>
        <taxon>Eutreptiaceae</taxon>
        <taxon>Eutreptiella</taxon>
    </lineage>
</organism>
<gene>
    <name evidence="1" type="ORF">EGYM00163_LOCUS9929</name>
</gene>
<accession>A0A7S4CJH5</accession>